<proteinExistence type="inferred from homology"/>
<dbReference type="EMBL" id="BKCP01003335">
    <property type="protein sequence ID" value="GER28947.1"/>
    <property type="molecule type" value="Genomic_DNA"/>
</dbReference>
<dbReference type="PANTHER" id="PTHR31232">
    <property type="match status" value="1"/>
</dbReference>
<sequence length="199" mass="23141">MGDKSIIIPVLFFYICANYLHVLVAQDEPDCYFTDGFSVYVFNKLPPNSAPLKLHCASKDDDLGNHTLSTNQHFQWKFCENVVWSTLYFCHLWWDSMQKALETFNSLKREECDTGFCLWVAKTDGIYFTNGSITLSSLTKKFDWDISHAKNDIDVKEVLRGCIFDGMNVFIYSSGYEYITLDLLLYDLYTISNQSWWSD</sequence>
<keyword evidence="8" id="KW-1185">Reference proteome</keyword>
<dbReference type="InterPro" id="IPR010264">
    <property type="entry name" value="Self-incomp_S1"/>
</dbReference>
<dbReference type="Proteomes" id="UP000325081">
    <property type="component" value="Unassembled WGS sequence"/>
</dbReference>
<name>A0A5A7P8I4_STRAF</name>
<keyword evidence="4 6" id="KW-0964">Secreted</keyword>
<evidence type="ECO:0000256" key="1">
    <source>
        <dbReference type="ARBA" id="ARBA00004613"/>
    </source>
</evidence>
<gene>
    <name evidence="7" type="ORF">STAS_04774</name>
</gene>
<protein>
    <recommendedName>
        <fullName evidence="6">S-protein homolog</fullName>
    </recommendedName>
</protein>
<dbReference type="OrthoDB" id="1848419at2759"/>
<keyword evidence="5 6" id="KW-0732">Signal</keyword>
<evidence type="ECO:0000256" key="4">
    <source>
        <dbReference type="ARBA" id="ARBA00022525"/>
    </source>
</evidence>
<comment type="similarity">
    <text evidence="2 6">Belongs to the plant self-incompatibility (S1) protein family.</text>
</comment>
<evidence type="ECO:0000313" key="8">
    <source>
        <dbReference type="Proteomes" id="UP000325081"/>
    </source>
</evidence>
<comment type="subcellular location">
    <subcellularLocation>
        <location evidence="1 6">Secreted</location>
    </subcellularLocation>
</comment>
<reference evidence="8" key="1">
    <citation type="journal article" date="2019" name="Curr. Biol.">
        <title>Genome Sequence of Striga asiatica Provides Insight into the Evolution of Plant Parasitism.</title>
        <authorList>
            <person name="Yoshida S."/>
            <person name="Kim S."/>
            <person name="Wafula E.K."/>
            <person name="Tanskanen J."/>
            <person name="Kim Y.M."/>
            <person name="Honaas L."/>
            <person name="Yang Z."/>
            <person name="Spallek T."/>
            <person name="Conn C.E."/>
            <person name="Ichihashi Y."/>
            <person name="Cheong K."/>
            <person name="Cui S."/>
            <person name="Der J.P."/>
            <person name="Gundlach H."/>
            <person name="Jiao Y."/>
            <person name="Hori C."/>
            <person name="Ishida J.K."/>
            <person name="Kasahara H."/>
            <person name="Kiba T."/>
            <person name="Kim M.S."/>
            <person name="Koo N."/>
            <person name="Laohavisit A."/>
            <person name="Lee Y.H."/>
            <person name="Lumba S."/>
            <person name="McCourt P."/>
            <person name="Mortimer J.C."/>
            <person name="Mutuku J.M."/>
            <person name="Nomura T."/>
            <person name="Sasaki-Sekimoto Y."/>
            <person name="Seto Y."/>
            <person name="Wang Y."/>
            <person name="Wakatake T."/>
            <person name="Sakakibara H."/>
            <person name="Demura T."/>
            <person name="Yamaguchi S."/>
            <person name="Yoneyama K."/>
            <person name="Manabe R.I."/>
            <person name="Nelson D.C."/>
            <person name="Schulman A.H."/>
            <person name="Timko M.P."/>
            <person name="dePamphilis C.W."/>
            <person name="Choi D."/>
            <person name="Shirasu K."/>
        </authorList>
    </citation>
    <scope>NUCLEOTIDE SEQUENCE [LARGE SCALE GENOMIC DNA]</scope>
    <source>
        <strain evidence="8">cv. UVA1</strain>
    </source>
</reference>
<evidence type="ECO:0000313" key="7">
    <source>
        <dbReference type="EMBL" id="GER28947.1"/>
    </source>
</evidence>
<dbReference type="Pfam" id="PF05938">
    <property type="entry name" value="Self-incomp_S1"/>
    <property type="match status" value="1"/>
</dbReference>
<keyword evidence="3 6" id="KW-0713">Self-incompatibility</keyword>
<dbReference type="PANTHER" id="PTHR31232:SF61">
    <property type="entry name" value="S-PROTEIN HOMOLOG"/>
    <property type="match status" value="1"/>
</dbReference>
<dbReference type="AlphaFoldDB" id="A0A5A7P8I4"/>
<feature type="chain" id="PRO_5025096327" description="S-protein homolog" evidence="6">
    <location>
        <begin position="26"/>
        <end position="199"/>
    </location>
</feature>
<evidence type="ECO:0000256" key="6">
    <source>
        <dbReference type="RuleBase" id="RU367044"/>
    </source>
</evidence>
<dbReference type="GO" id="GO:0060320">
    <property type="term" value="P:rejection of self pollen"/>
    <property type="evidence" value="ECO:0007669"/>
    <property type="project" value="UniProtKB-KW"/>
</dbReference>
<dbReference type="GO" id="GO:0005576">
    <property type="term" value="C:extracellular region"/>
    <property type="evidence" value="ECO:0007669"/>
    <property type="project" value="UniProtKB-SubCell"/>
</dbReference>
<comment type="caution">
    <text evidence="7">The sequence shown here is derived from an EMBL/GenBank/DDBJ whole genome shotgun (WGS) entry which is preliminary data.</text>
</comment>
<evidence type="ECO:0000256" key="3">
    <source>
        <dbReference type="ARBA" id="ARBA00022471"/>
    </source>
</evidence>
<organism evidence="7 8">
    <name type="scientific">Striga asiatica</name>
    <name type="common">Asiatic witchweed</name>
    <name type="synonym">Buchnera asiatica</name>
    <dbReference type="NCBI Taxonomy" id="4170"/>
    <lineage>
        <taxon>Eukaryota</taxon>
        <taxon>Viridiplantae</taxon>
        <taxon>Streptophyta</taxon>
        <taxon>Embryophyta</taxon>
        <taxon>Tracheophyta</taxon>
        <taxon>Spermatophyta</taxon>
        <taxon>Magnoliopsida</taxon>
        <taxon>eudicotyledons</taxon>
        <taxon>Gunneridae</taxon>
        <taxon>Pentapetalae</taxon>
        <taxon>asterids</taxon>
        <taxon>lamiids</taxon>
        <taxon>Lamiales</taxon>
        <taxon>Orobanchaceae</taxon>
        <taxon>Buchnereae</taxon>
        <taxon>Striga</taxon>
    </lineage>
</organism>
<evidence type="ECO:0000256" key="2">
    <source>
        <dbReference type="ARBA" id="ARBA00005581"/>
    </source>
</evidence>
<evidence type="ECO:0000256" key="5">
    <source>
        <dbReference type="ARBA" id="ARBA00022729"/>
    </source>
</evidence>
<accession>A0A5A7P8I4</accession>
<feature type="signal peptide" evidence="6">
    <location>
        <begin position="1"/>
        <end position="25"/>
    </location>
</feature>